<dbReference type="GeneID" id="90070918"/>
<dbReference type="RefSeq" id="XP_064849939.1">
    <property type="nucleotide sequence ID" value="XM_064993867.1"/>
</dbReference>
<reference evidence="1 2" key="1">
    <citation type="journal article" date="2023" name="Elife">
        <title>Identification of key yeast species and microbe-microbe interactions impacting larval growth of Drosophila in the wild.</title>
        <authorList>
            <person name="Mure A."/>
            <person name="Sugiura Y."/>
            <person name="Maeda R."/>
            <person name="Honda K."/>
            <person name="Sakurai N."/>
            <person name="Takahashi Y."/>
            <person name="Watada M."/>
            <person name="Katoh T."/>
            <person name="Gotoh A."/>
            <person name="Gotoh Y."/>
            <person name="Taniguchi I."/>
            <person name="Nakamura K."/>
            <person name="Hayashi T."/>
            <person name="Katayama T."/>
            <person name="Uemura T."/>
            <person name="Hattori Y."/>
        </authorList>
    </citation>
    <scope>NUCLEOTIDE SEQUENCE [LARGE SCALE GENOMIC DNA]</scope>
    <source>
        <strain evidence="1 2">SC-9</strain>
    </source>
</reference>
<dbReference type="EMBL" id="BTFZ01000001">
    <property type="protein sequence ID" value="GMM32939.1"/>
    <property type="molecule type" value="Genomic_DNA"/>
</dbReference>
<dbReference type="AlphaFoldDB" id="A0AAV5QF17"/>
<evidence type="ECO:0000313" key="2">
    <source>
        <dbReference type="Proteomes" id="UP001360560"/>
    </source>
</evidence>
<accession>A0AAV5QF17</accession>
<keyword evidence="2" id="KW-1185">Reference proteome</keyword>
<proteinExistence type="predicted"/>
<name>A0AAV5QF17_9ASCO</name>
<comment type="caution">
    <text evidence="1">The sequence shown here is derived from an EMBL/GenBank/DDBJ whole genome shotgun (WGS) entry which is preliminary data.</text>
</comment>
<sequence length="374" mass="41377">MAHQLQTHQEKYHQSQRFTGDAISTNIVDDSSGPISSINSEWVLFDPSDDDNDILSSSFSQASHAASQVKSSVLTHTQAPVEDEASEDDRSLVSILVGLRPNSSHIQLRLPNHDGVGLFDESVVPSRNSFVSLKDRINEWQREQARSVLEEKRRHSLVNLASHHNEIAESWGIDDRAHLYSSAFKSSPLAPSPSTGTFETLDQHLISKDRAFNLKNSVDSKVPSLVNKGRTNRFYGDYLLKGLTDKQLSKVKKCAHDLSSCIGESINEESPFTDSIIENSASTSYNTAYNSSGHVSNAVIRKILETINSKFYGTMTRSESGSSVGISDNNNVTGNSRVGDNFWHEDAQSIYSSRLSVSSHCSSLWRVESWGQVI</sequence>
<gene>
    <name evidence="1" type="ORF">DASC09_002640</name>
</gene>
<evidence type="ECO:0000313" key="1">
    <source>
        <dbReference type="EMBL" id="GMM32939.1"/>
    </source>
</evidence>
<dbReference type="Proteomes" id="UP001360560">
    <property type="component" value="Unassembled WGS sequence"/>
</dbReference>
<protein>
    <submittedName>
        <fullName evidence="1">Uncharacterized protein</fullName>
    </submittedName>
</protein>
<organism evidence="1 2">
    <name type="scientific">Saccharomycopsis crataegensis</name>
    <dbReference type="NCBI Taxonomy" id="43959"/>
    <lineage>
        <taxon>Eukaryota</taxon>
        <taxon>Fungi</taxon>
        <taxon>Dikarya</taxon>
        <taxon>Ascomycota</taxon>
        <taxon>Saccharomycotina</taxon>
        <taxon>Saccharomycetes</taxon>
        <taxon>Saccharomycopsidaceae</taxon>
        <taxon>Saccharomycopsis</taxon>
    </lineage>
</organism>